<keyword evidence="1" id="KW-0812">Transmembrane</keyword>
<evidence type="ECO:0000313" key="3">
    <source>
        <dbReference type="Proteomes" id="UP001497623"/>
    </source>
</evidence>
<sequence>QDCKLDELNQCFENEMCAKKDGIYVCVCKAGFKETGDKKCEKPSPTPVPSSPNHVGVGVGVTFVILVVLVVVLVVLHRRFGILSSLLSCLPNIRPFGSSGGRTQLQVVERDDDDDVNPIV</sequence>
<dbReference type="Proteomes" id="UP001497623">
    <property type="component" value="Unassembled WGS sequence"/>
</dbReference>
<name>A0AAV2S2L0_MEGNR</name>
<keyword evidence="1" id="KW-1133">Transmembrane helix</keyword>
<protein>
    <recommendedName>
        <fullName evidence="4">EGF-like domain-containing protein</fullName>
    </recommendedName>
</protein>
<proteinExistence type="predicted"/>
<keyword evidence="3" id="KW-1185">Reference proteome</keyword>
<organism evidence="2 3">
    <name type="scientific">Meganyctiphanes norvegica</name>
    <name type="common">Northern krill</name>
    <name type="synonym">Thysanopoda norvegica</name>
    <dbReference type="NCBI Taxonomy" id="48144"/>
    <lineage>
        <taxon>Eukaryota</taxon>
        <taxon>Metazoa</taxon>
        <taxon>Ecdysozoa</taxon>
        <taxon>Arthropoda</taxon>
        <taxon>Crustacea</taxon>
        <taxon>Multicrustacea</taxon>
        <taxon>Malacostraca</taxon>
        <taxon>Eumalacostraca</taxon>
        <taxon>Eucarida</taxon>
        <taxon>Euphausiacea</taxon>
        <taxon>Euphausiidae</taxon>
        <taxon>Meganyctiphanes</taxon>
    </lineage>
</organism>
<evidence type="ECO:0000256" key="1">
    <source>
        <dbReference type="SAM" id="Phobius"/>
    </source>
</evidence>
<gene>
    <name evidence="2" type="ORF">MNOR_LOCUS31048</name>
</gene>
<feature type="transmembrane region" description="Helical" evidence="1">
    <location>
        <begin position="55"/>
        <end position="76"/>
    </location>
</feature>
<accession>A0AAV2S2L0</accession>
<dbReference type="AlphaFoldDB" id="A0AAV2S2L0"/>
<comment type="caution">
    <text evidence="2">The sequence shown here is derived from an EMBL/GenBank/DDBJ whole genome shotgun (WGS) entry which is preliminary data.</text>
</comment>
<feature type="non-terminal residue" evidence="2">
    <location>
        <position position="1"/>
    </location>
</feature>
<evidence type="ECO:0008006" key="4">
    <source>
        <dbReference type="Google" id="ProtNLM"/>
    </source>
</evidence>
<reference evidence="2 3" key="1">
    <citation type="submission" date="2024-05" db="EMBL/GenBank/DDBJ databases">
        <authorList>
            <person name="Wallberg A."/>
        </authorList>
    </citation>
    <scope>NUCLEOTIDE SEQUENCE [LARGE SCALE GENOMIC DNA]</scope>
</reference>
<evidence type="ECO:0000313" key="2">
    <source>
        <dbReference type="EMBL" id="CAL4152709.1"/>
    </source>
</evidence>
<keyword evidence="1" id="KW-0472">Membrane</keyword>
<dbReference type="EMBL" id="CAXKWB010039183">
    <property type="protein sequence ID" value="CAL4152709.1"/>
    <property type="molecule type" value="Genomic_DNA"/>
</dbReference>